<feature type="domain" description="BTB" evidence="3">
    <location>
        <begin position="93"/>
        <end position="164"/>
    </location>
</feature>
<dbReference type="CDD" id="cd18186">
    <property type="entry name" value="BTB_POZ_ZBTB_KLHL-like"/>
    <property type="match status" value="1"/>
</dbReference>
<protein>
    <recommendedName>
        <fullName evidence="3">BTB domain-containing protein</fullName>
    </recommendedName>
</protein>
<organism evidence="4 5">
    <name type="scientific">Cinchona calisaya</name>
    <dbReference type="NCBI Taxonomy" id="153742"/>
    <lineage>
        <taxon>Eukaryota</taxon>
        <taxon>Viridiplantae</taxon>
        <taxon>Streptophyta</taxon>
        <taxon>Embryophyta</taxon>
        <taxon>Tracheophyta</taxon>
        <taxon>Spermatophyta</taxon>
        <taxon>Magnoliopsida</taxon>
        <taxon>eudicotyledons</taxon>
        <taxon>Gunneridae</taxon>
        <taxon>Pentapetalae</taxon>
        <taxon>asterids</taxon>
        <taxon>lamiids</taxon>
        <taxon>Gentianales</taxon>
        <taxon>Rubiaceae</taxon>
        <taxon>Cinchonoideae</taxon>
        <taxon>Cinchoneae</taxon>
        <taxon>Cinchona</taxon>
    </lineage>
</organism>
<evidence type="ECO:0000256" key="1">
    <source>
        <dbReference type="ARBA" id="ARBA00002668"/>
    </source>
</evidence>
<dbReference type="InterPro" id="IPR011333">
    <property type="entry name" value="SKP1/BTB/POZ_sf"/>
</dbReference>
<dbReference type="InterPro" id="IPR044784">
    <property type="entry name" value="At1g01640-like"/>
</dbReference>
<dbReference type="Proteomes" id="UP001630127">
    <property type="component" value="Unassembled WGS sequence"/>
</dbReference>
<evidence type="ECO:0000256" key="2">
    <source>
        <dbReference type="ARBA" id="ARBA00004906"/>
    </source>
</evidence>
<evidence type="ECO:0000313" key="5">
    <source>
        <dbReference type="Proteomes" id="UP001630127"/>
    </source>
</evidence>
<dbReference type="Gene3D" id="3.30.710.10">
    <property type="entry name" value="Potassium Channel Kv1.1, Chain A"/>
    <property type="match status" value="1"/>
</dbReference>
<dbReference type="PROSITE" id="PS50097">
    <property type="entry name" value="BTB"/>
    <property type="match status" value="1"/>
</dbReference>
<evidence type="ECO:0000259" key="3">
    <source>
        <dbReference type="PROSITE" id="PS50097"/>
    </source>
</evidence>
<dbReference type="InterPro" id="IPR000210">
    <property type="entry name" value="BTB/POZ_dom"/>
</dbReference>
<comment type="pathway">
    <text evidence="2">Protein modification; protein ubiquitination.</text>
</comment>
<comment type="caution">
    <text evidence="4">The sequence shown here is derived from an EMBL/GenBank/DDBJ whole genome shotgun (WGS) entry which is preliminary data.</text>
</comment>
<dbReference type="AlphaFoldDB" id="A0ABD2ZYE7"/>
<dbReference type="SUPFAM" id="SSF54695">
    <property type="entry name" value="POZ domain"/>
    <property type="match status" value="1"/>
</dbReference>
<evidence type="ECO:0000313" key="4">
    <source>
        <dbReference type="EMBL" id="KAL3524033.1"/>
    </source>
</evidence>
<dbReference type="PANTHER" id="PTHR47274">
    <property type="entry name" value="BTB/POZ DOMAIN CONTAINING PROTEIN, EXPRESSED-RELATED"/>
    <property type="match status" value="1"/>
</dbReference>
<dbReference type="EMBL" id="JBJUIK010000007">
    <property type="protein sequence ID" value="KAL3524033.1"/>
    <property type="molecule type" value="Genomic_DNA"/>
</dbReference>
<dbReference type="PANTHER" id="PTHR47274:SF1">
    <property type="entry name" value="BTB_POZ DOMAIN CONTAINING PROTEIN, EXPRESSED"/>
    <property type="match status" value="1"/>
</dbReference>
<accession>A0ABD2ZYE7</accession>
<dbReference type="Pfam" id="PF00651">
    <property type="entry name" value="BTB"/>
    <property type="match status" value="1"/>
</dbReference>
<proteinExistence type="predicted"/>
<name>A0ABD2ZYE7_9GENT</name>
<sequence length="265" mass="29513">MACAICVPFSSSLHRYLCQDCFRETLKLISSVSNLIGHGESISQHSTKKQLEDALKVVGDLEFLGAVGDLELLKDQLTFLTEFSVAFRNQVHTDILVKSADLHGHAIPAHKAVLATRSKIFRNILDSDSCKAPPGDSITLPEMNHEELEAFLRFLYTGHLTTEEVEKHVYSLMRVAHKYEISFLESFCKCQILKGLGLNNALDALEISDTCSKHNMKAAVTGFIVENLKDIVLSPNYDDFALKHPHLSLEIMKASVRNPSKQSTT</sequence>
<dbReference type="Gene3D" id="1.25.40.420">
    <property type="match status" value="1"/>
</dbReference>
<keyword evidence="5" id="KW-1185">Reference proteome</keyword>
<dbReference type="SMART" id="SM00225">
    <property type="entry name" value="BTB"/>
    <property type="match status" value="1"/>
</dbReference>
<reference evidence="4 5" key="1">
    <citation type="submission" date="2024-11" db="EMBL/GenBank/DDBJ databases">
        <title>A near-complete genome assembly of Cinchona calisaya.</title>
        <authorList>
            <person name="Lian D.C."/>
            <person name="Zhao X.W."/>
            <person name="Wei L."/>
        </authorList>
    </citation>
    <scope>NUCLEOTIDE SEQUENCE [LARGE SCALE GENOMIC DNA]</scope>
    <source>
        <tissue evidence="4">Nenye</tissue>
    </source>
</reference>
<gene>
    <name evidence="4" type="ORF">ACH5RR_016867</name>
</gene>
<comment type="function">
    <text evidence="1">May act as a substrate-specific adapter of an E3 ubiquitin-protein ligase complex (CUL3-RBX1-BTB) which mediates the ubiquitination and subsequent proteasomal degradation of target proteins.</text>
</comment>